<feature type="domain" description="Defence against restriction A C-terminal" evidence="1">
    <location>
        <begin position="2"/>
        <end position="52"/>
    </location>
</feature>
<evidence type="ECO:0000313" key="3">
    <source>
        <dbReference type="Proteomes" id="UP001597041"/>
    </source>
</evidence>
<dbReference type="Pfam" id="PF18789">
    <property type="entry name" value="DarA_C"/>
    <property type="match status" value="1"/>
</dbReference>
<dbReference type="Proteomes" id="UP001597041">
    <property type="component" value="Unassembled WGS sequence"/>
</dbReference>
<accession>A0ABW3NGF2</accession>
<sequence>MYWYEFIRRGMSPGCQPRGFVDHDENKGRFGWVAYNRELTDKETSDYELRKVIE</sequence>
<gene>
    <name evidence="2" type="ORF">ACFQ19_11790</name>
</gene>
<dbReference type="EMBL" id="JBHTKK010000013">
    <property type="protein sequence ID" value="MFD1066708.1"/>
    <property type="molecule type" value="Genomic_DNA"/>
</dbReference>
<name>A0ABW3NGF2_9BACI</name>
<reference evidence="3" key="1">
    <citation type="journal article" date="2019" name="Int. J. Syst. Evol. Microbiol.">
        <title>The Global Catalogue of Microorganisms (GCM) 10K type strain sequencing project: providing services to taxonomists for standard genome sequencing and annotation.</title>
        <authorList>
            <consortium name="The Broad Institute Genomics Platform"/>
            <consortium name="The Broad Institute Genome Sequencing Center for Infectious Disease"/>
            <person name="Wu L."/>
            <person name="Ma J."/>
        </authorList>
    </citation>
    <scope>NUCLEOTIDE SEQUENCE [LARGE SCALE GENOMIC DNA]</scope>
    <source>
        <strain evidence="3">CCUG 56608</strain>
    </source>
</reference>
<protein>
    <recommendedName>
        <fullName evidence="1">Defence against restriction A C-terminal domain-containing protein</fullName>
    </recommendedName>
</protein>
<proteinExistence type="predicted"/>
<dbReference type="RefSeq" id="WP_379592285.1">
    <property type="nucleotide sequence ID" value="NZ_JBHTKK010000013.1"/>
</dbReference>
<organism evidence="2 3">
    <name type="scientific">Oceanobacillus locisalsi</name>
    <dbReference type="NCBI Taxonomy" id="546107"/>
    <lineage>
        <taxon>Bacteria</taxon>
        <taxon>Bacillati</taxon>
        <taxon>Bacillota</taxon>
        <taxon>Bacilli</taxon>
        <taxon>Bacillales</taxon>
        <taxon>Bacillaceae</taxon>
        <taxon>Oceanobacillus</taxon>
    </lineage>
</organism>
<keyword evidence="3" id="KW-1185">Reference proteome</keyword>
<evidence type="ECO:0000313" key="2">
    <source>
        <dbReference type="EMBL" id="MFD1066708.1"/>
    </source>
</evidence>
<comment type="caution">
    <text evidence="2">The sequence shown here is derived from an EMBL/GenBank/DDBJ whole genome shotgun (WGS) entry which is preliminary data.</text>
</comment>
<dbReference type="InterPro" id="IPR041501">
    <property type="entry name" value="DarA_C"/>
</dbReference>
<evidence type="ECO:0000259" key="1">
    <source>
        <dbReference type="Pfam" id="PF18789"/>
    </source>
</evidence>